<dbReference type="Gene3D" id="3.30.300.30">
    <property type="match status" value="1"/>
</dbReference>
<reference evidence="7" key="1">
    <citation type="submission" date="2015-02" db="EMBL/GenBank/DDBJ databases">
        <authorList>
            <person name="Chooi Y.-H."/>
        </authorList>
    </citation>
    <scope>NUCLEOTIDE SEQUENCE [LARGE SCALE GENOMIC DNA]</scope>
    <source>
        <strain evidence="7">strain Y</strain>
    </source>
</reference>
<keyword evidence="3" id="KW-0472">Membrane</keyword>
<evidence type="ECO:0000256" key="1">
    <source>
        <dbReference type="ARBA" id="ARBA00022598"/>
    </source>
</evidence>
<dbReference type="InterPro" id="IPR000873">
    <property type="entry name" value="AMP-dep_synth/lig_dom"/>
</dbReference>
<feature type="transmembrane region" description="Helical" evidence="3">
    <location>
        <begin position="93"/>
        <end position="116"/>
    </location>
</feature>
<feature type="domain" description="AMP-binding enzyme C-terminal" evidence="5">
    <location>
        <begin position="445"/>
        <end position="521"/>
    </location>
</feature>
<dbReference type="KEGG" id="fiy:BN1229_v1_3246"/>
<dbReference type="SUPFAM" id="SSF56801">
    <property type="entry name" value="Acetyl-CoA synthetase-like"/>
    <property type="match status" value="1"/>
</dbReference>
<sequence length="540" mass="58277">MRRPRRLKHPITNKTQSSHLGFSGQPPPKALNLAAYCLAPASQRPPDKPALIVIEDVSAKTPAEVWTYGELDEAVRRVAAGLSARGLPRGSRIVLSLGNTSAFPLAFFGAIAAGFVPIPTSAALTPSELAFIVADSEAELVICDDEQAASALPSNVALYGRSELHHLIDFPESSDYVATHSDDPAYLIYTSGTTASPKGVIHAHRAAWGRRPMYQGWYGITPEDRVLHAGAFNWTFTLGTGLTDPWANGATAIIFTGEKNPAVWPNLIEKTEASIFAAVPGLIRQILKYADVDPTRMPTLRHALIAGEAPPPDLFEEWTERTGRQLYEALGMSEISTYISSSPTVPRKSGTVGRAQPGRSIAILSEEAGNEPLAPGEPGLIAIHRTDPGLMLGYWKRPDEEAAVIRGDWFVGGDLGVMDSEGYISHLGRADDVIKALGYRIAPQEVEAVLVQHPHVAECACAALEVSSGVTILCAFIVAQNSGSPPRQDDLLAFAASRLAAYKCPREIRFIDKLPRTANGKIKRSILSKEEEPMENSETR</sequence>
<keyword evidence="1" id="KW-0436">Ligase</keyword>
<protein>
    <submittedName>
        <fullName evidence="6">AMP-dependent synthetase</fullName>
    </submittedName>
</protein>
<dbReference type="AlphaFoldDB" id="A0A0D6JIM7"/>
<dbReference type="Proteomes" id="UP000033187">
    <property type="component" value="Chromosome 1"/>
</dbReference>
<dbReference type="InterPro" id="IPR042099">
    <property type="entry name" value="ANL_N_sf"/>
</dbReference>
<name>A0A0D6JIM7_9HYPH</name>
<dbReference type="InterPro" id="IPR025110">
    <property type="entry name" value="AMP-bd_C"/>
</dbReference>
<organism evidence="6 7">
    <name type="scientific">Candidatus Filomicrobium marinum</name>
    <dbReference type="NCBI Taxonomy" id="1608628"/>
    <lineage>
        <taxon>Bacteria</taxon>
        <taxon>Pseudomonadati</taxon>
        <taxon>Pseudomonadota</taxon>
        <taxon>Alphaproteobacteria</taxon>
        <taxon>Hyphomicrobiales</taxon>
        <taxon>Hyphomicrobiaceae</taxon>
        <taxon>Filomicrobium</taxon>
    </lineage>
</organism>
<dbReference type="PANTHER" id="PTHR43352:SF1">
    <property type="entry name" value="ANTHRANILATE--COA LIGASE"/>
    <property type="match status" value="1"/>
</dbReference>
<dbReference type="Pfam" id="PF13193">
    <property type="entry name" value="AMP-binding_C"/>
    <property type="match status" value="1"/>
</dbReference>
<dbReference type="Gene3D" id="3.40.50.12780">
    <property type="entry name" value="N-terminal domain of ligase-like"/>
    <property type="match status" value="1"/>
</dbReference>
<evidence type="ECO:0000256" key="3">
    <source>
        <dbReference type="SAM" id="Phobius"/>
    </source>
</evidence>
<keyword evidence="7" id="KW-1185">Reference proteome</keyword>
<dbReference type="InterPro" id="IPR045851">
    <property type="entry name" value="AMP-bd_C_sf"/>
</dbReference>
<evidence type="ECO:0000313" key="7">
    <source>
        <dbReference type="Proteomes" id="UP000033187"/>
    </source>
</evidence>
<dbReference type="EMBL" id="LN829119">
    <property type="protein sequence ID" value="CPR21813.1"/>
    <property type="molecule type" value="Genomic_DNA"/>
</dbReference>
<dbReference type="GO" id="GO:0016878">
    <property type="term" value="F:acid-thiol ligase activity"/>
    <property type="evidence" value="ECO:0007669"/>
    <property type="project" value="TreeGrafter"/>
</dbReference>
<dbReference type="Pfam" id="PF00501">
    <property type="entry name" value="AMP-binding"/>
    <property type="match status" value="1"/>
</dbReference>
<evidence type="ECO:0000313" key="6">
    <source>
        <dbReference type="EMBL" id="CPR21813.1"/>
    </source>
</evidence>
<evidence type="ECO:0000259" key="5">
    <source>
        <dbReference type="Pfam" id="PF13193"/>
    </source>
</evidence>
<feature type="domain" description="AMP-dependent synthetase/ligase" evidence="4">
    <location>
        <begin position="42"/>
        <end position="395"/>
    </location>
</feature>
<accession>A0A0D6JIM7</accession>
<keyword evidence="3" id="KW-0812">Transmembrane</keyword>
<dbReference type="KEGG" id="fil:BN1229_v1_2668"/>
<dbReference type="PANTHER" id="PTHR43352">
    <property type="entry name" value="ACETYL-COA SYNTHETASE"/>
    <property type="match status" value="1"/>
</dbReference>
<dbReference type="GO" id="GO:0044550">
    <property type="term" value="P:secondary metabolite biosynthetic process"/>
    <property type="evidence" value="ECO:0007669"/>
    <property type="project" value="TreeGrafter"/>
</dbReference>
<proteinExistence type="predicted"/>
<feature type="compositionally biased region" description="Basic residues" evidence="2">
    <location>
        <begin position="1"/>
        <end position="11"/>
    </location>
</feature>
<feature type="region of interest" description="Disordered" evidence="2">
    <location>
        <begin position="1"/>
        <end position="24"/>
    </location>
</feature>
<evidence type="ECO:0000256" key="2">
    <source>
        <dbReference type="SAM" id="MobiDB-lite"/>
    </source>
</evidence>
<gene>
    <name evidence="6" type="ORF">YBN1229_v1_3246</name>
</gene>
<keyword evidence="3" id="KW-1133">Transmembrane helix</keyword>
<evidence type="ECO:0000259" key="4">
    <source>
        <dbReference type="Pfam" id="PF00501"/>
    </source>
</evidence>